<dbReference type="Proteomes" id="UP000541444">
    <property type="component" value="Unassembled WGS sequence"/>
</dbReference>
<protein>
    <submittedName>
        <fullName evidence="1">Uncharacterized protein</fullName>
    </submittedName>
</protein>
<proteinExistence type="predicted"/>
<evidence type="ECO:0000313" key="2">
    <source>
        <dbReference type="Proteomes" id="UP000541444"/>
    </source>
</evidence>
<dbReference type="AlphaFoldDB" id="A0A7J7LKW0"/>
<evidence type="ECO:0000313" key="1">
    <source>
        <dbReference type="EMBL" id="KAF6143209.1"/>
    </source>
</evidence>
<keyword evidence="2" id="KW-1185">Reference proteome</keyword>
<organism evidence="1 2">
    <name type="scientific">Kingdonia uniflora</name>
    <dbReference type="NCBI Taxonomy" id="39325"/>
    <lineage>
        <taxon>Eukaryota</taxon>
        <taxon>Viridiplantae</taxon>
        <taxon>Streptophyta</taxon>
        <taxon>Embryophyta</taxon>
        <taxon>Tracheophyta</taxon>
        <taxon>Spermatophyta</taxon>
        <taxon>Magnoliopsida</taxon>
        <taxon>Ranunculales</taxon>
        <taxon>Circaeasteraceae</taxon>
        <taxon>Kingdonia</taxon>
    </lineage>
</organism>
<accession>A0A7J7LKW0</accession>
<comment type="caution">
    <text evidence="1">The sequence shown here is derived from an EMBL/GenBank/DDBJ whole genome shotgun (WGS) entry which is preliminary data.</text>
</comment>
<gene>
    <name evidence="1" type="ORF">GIB67_035623</name>
</gene>
<name>A0A7J7LKW0_9MAGN</name>
<sequence>MRLYVANIGFGKPKKVEINLSSWLGVVTGFKCDDTAEGGRQIGIALKKLEMDALGFLFEDTLEMAACKQSYPQNSLILV</sequence>
<reference evidence="1 2" key="1">
    <citation type="journal article" date="2020" name="IScience">
        <title>Genome Sequencing of the Endangered Kingdonia uniflora (Circaeasteraceae, Ranunculales) Reveals Potential Mechanisms of Evolutionary Specialization.</title>
        <authorList>
            <person name="Sun Y."/>
            <person name="Deng T."/>
            <person name="Zhang A."/>
            <person name="Moore M.J."/>
            <person name="Landis J.B."/>
            <person name="Lin N."/>
            <person name="Zhang H."/>
            <person name="Zhang X."/>
            <person name="Huang J."/>
            <person name="Zhang X."/>
            <person name="Sun H."/>
            <person name="Wang H."/>
        </authorList>
    </citation>
    <scope>NUCLEOTIDE SEQUENCE [LARGE SCALE GENOMIC DNA]</scope>
    <source>
        <strain evidence="1">TB1705</strain>
        <tissue evidence="1">Leaf</tissue>
    </source>
</reference>
<dbReference type="EMBL" id="JACGCM010002212">
    <property type="protein sequence ID" value="KAF6143209.1"/>
    <property type="molecule type" value="Genomic_DNA"/>
</dbReference>